<feature type="compositionally biased region" description="Basic and acidic residues" evidence="19">
    <location>
        <begin position="235"/>
        <end position="250"/>
    </location>
</feature>
<evidence type="ECO:0000256" key="19">
    <source>
        <dbReference type="SAM" id="MobiDB-lite"/>
    </source>
</evidence>
<dbReference type="Gene3D" id="3.40.50.300">
    <property type="entry name" value="P-loop containing nucleotide triphosphate hydrolases"/>
    <property type="match status" value="3"/>
</dbReference>
<dbReference type="Ensembl" id="ENSBOBT00000024686.1">
    <property type="protein sequence ID" value="ENSBOBP00000024156.1"/>
    <property type="gene ID" value="ENSBOBG00000014390.1"/>
</dbReference>
<dbReference type="AlphaFoldDB" id="A0A8C0FT48"/>
<comment type="cofactor">
    <cofactor evidence="1">
        <name>[4Fe-4S] cluster</name>
        <dbReference type="ChEBI" id="CHEBI:49883"/>
    </cofactor>
</comment>
<dbReference type="FunFam" id="3.40.50.300:FF:000731">
    <property type="entry name" value="Fanconi anemia group J protein homolog"/>
    <property type="match status" value="1"/>
</dbReference>
<evidence type="ECO:0000256" key="6">
    <source>
        <dbReference type="ARBA" id="ARBA00022741"/>
    </source>
</evidence>
<feature type="region of interest" description="Disordered" evidence="19">
    <location>
        <begin position="911"/>
        <end position="939"/>
    </location>
</feature>
<evidence type="ECO:0000256" key="14">
    <source>
        <dbReference type="ARBA" id="ARBA00023235"/>
    </source>
</evidence>
<dbReference type="InterPro" id="IPR010614">
    <property type="entry name" value="RAD3-like_helicase_DEAD"/>
</dbReference>
<organism evidence="21 22">
    <name type="scientific">Bubo bubo</name>
    <name type="common">Eurasian eagle-owl</name>
    <name type="synonym">Strix bubo</name>
    <dbReference type="NCBI Taxonomy" id="30461"/>
    <lineage>
        <taxon>Eukaryota</taxon>
        <taxon>Metazoa</taxon>
        <taxon>Chordata</taxon>
        <taxon>Craniata</taxon>
        <taxon>Vertebrata</taxon>
        <taxon>Euteleostomi</taxon>
        <taxon>Archelosauria</taxon>
        <taxon>Archosauria</taxon>
        <taxon>Dinosauria</taxon>
        <taxon>Saurischia</taxon>
        <taxon>Theropoda</taxon>
        <taxon>Coelurosauria</taxon>
        <taxon>Aves</taxon>
        <taxon>Neognathae</taxon>
        <taxon>Neoaves</taxon>
        <taxon>Telluraves</taxon>
        <taxon>Strigiformes</taxon>
        <taxon>Strigidae</taxon>
        <taxon>Bubo</taxon>
    </lineage>
</organism>
<dbReference type="SUPFAM" id="SSF52540">
    <property type="entry name" value="P-loop containing nucleoside triphosphate hydrolases"/>
    <property type="match status" value="2"/>
</dbReference>
<protein>
    <recommendedName>
        <fullName evidence="16">DNA 5'-3' helicase</fullName>
        <ecNumber evidence="16">5.6.2.3</ecNumber>
    </recommendedName>
    <alternativeName>
        <fullName evidence="18">DNA 5'-3' helicase FANCJ</fullName>
    </alternativeName>
</protein>
<evidence type="ECO:0000256" key="4">
    <source>
        <dbReference type="ARBA" id="ARBA00022485"/>
    </source>
</evidence>
<comment type="subcellular location">
    <subcellularLocation>
        <location evidence="2">Nucleus</location>
    </subcellularLocation>
</comment>
<dbReference type="GO" id="GO:0046872">
    <property type="term" value="F:metal ion binding"/>
    <property type="evidence" value="ECO:0007669"/>
    <property type="project" value="UniProtKB-KW"/>
</dbReference>
<name>A0A8C0FT48_BUBBB</name>
<dbReference type="InterPro" id="IPR013020">
    <property type="entry name" value="Rad3/Chl1-like"/>
</dbReference>
<evidence type="ECO:0000256" key="13">
    <source>
        <dbReference type="ARBA" id="ARBA00023204"/>
    </source>
</evidence>
<dbReference type="InterPro" id="IPR045028">
    <property type="entry name" value="DinG/Rad3-like"/>
</dbReference>
<comment type="catalytic activity">
    <reaction evidence="17">
        <text>ATP + H2O = ADP + phosphate + H(+)</text>
        <dbReference type="Rhea" id="RHEA:13065"/>
        <dbReference type="ChEBI" id="CHEBI:15377"/>
        <dbReference type="ChEBI" id="CHEBI:15378"/>
        <dbReference type="ChEBI" id="CHEBI:30616"/>
        <dbReference type="ChEBI" id="CHEBI:43474"/>
        <dbReference type="ChEBI" id="CHEBI:456216"/>
        <dbReference type="EC" id="5.6.2.3"/>
    </reaction>
</comment>
<keyword evidence="14" id="KW-0413">Isomerase</keyword>
<keyword evidence="22" id="KW-1185">Reference proteome</keyword>
<dbReference type="GO" id="GO:1990918">
    <property type="term" value="P:double-strand break repair involved in meiotic recombination"/>
    <property type="evidence" value="ECO:0007669"/>
    <property type="project" value="TreeGrafter"/>
</dbReference>
<keyword evidence="8" id="KW-0378">Hydrolase</keyword>
<evidence type="ECO:0000313" key="21">
    <source>
        <dbReference type="Ensembl" id="ENSBOBP00000024156.1"/>
    </source>
</evidence>
<dbReference type="Pfam" id="PF06733">
    <property type="entry name" value="DEAD_2"/>
    <property type="match status" value="1"/>
</dbReference>
<evidence type="ECO:0000256" key="17">
    <source>
        <dbReference type="ARBA" id="ARBA00048954"/>
    </source>
</evidence>
<dbReference type="GO" id="GO:0003677">
    <property type="term" value="F:DNA binding"/>
    <property type="evidence" value="ECO:0007669"/>
    <property type="project" value="InterPro"/>
</dbReference>
<keyword evidence="7" id="KW-0227">DNA damage</keyword>
<dbReference type="GO" id="GO:0005524">
    <property type="term" value="F:ATP binding"/>
    <property type="evidence" value="ECO:0007669"/>
    <property type="project" value="UniProtKB-KW"/>
</dbReference>
<keyword evidence="10" id="KW-0067">ATP-binding</keyword>
<dbReference type="SMART" id="SM00491">
    <property type="entry name" value="HELICc2"/>
    <property type="match status" value="1"/>
</dbReference>
<evidence type="ECO:0000256" key="16">
    <source>
        <dbReference type="ARBA" id="ARBA00044969"/>
    </source>
</evidence>
<dbReference type="GO" id="GO:0005634">
    <property type="term" value="C:nucleus"/>
    <property type="evidence" value="ECO:0007669"/>
    <property type="project" value="UniProtKB-SubCell"/>
</dbReference>
<dbReference type="EC" id="5.6.2.3" evidence="16"/>
<keyword evidence="6" id="KW-0547">Nucleotide-binding</keyword>
<comment type="similarity">
    <text evidence="3">Belongs to the DEAD box helicase family. DEAH subfamily.</text>
</comment>
<dbReference type="GO" id="GO:0016818">
    <property type="term" value="F:hydrolase activity, acting on acid anhydrides, in phosphorus-containing anhydrides"/>
    <property type="evidence" value="ECO:0007669"/>
    <property type="project" value="InterPro"/>
</dbReference>
<proteinExistence type="inferred from homology"/>
<evidence type="ECO:0000256" key="15">
    <source>
        <dbReference type="ARBA" id="ARBA00023242"/>
    </source>
</evidence>
<keyword evidence="11" id="KW-0408">Iron</keyword>
<keyword evidence="4" id="KW-0004">4Fe-4S</keyword>
<dbReference type="PROSITE" id="PS51193">
    <property type="entry name" value="HELICASE_ATP_BIND_2"/>
    <property type="match status" value="1"/>
</dbReference>
<evidence type="ECO:0000256" key="7">
    <source>
        <dbReference type="ARBA" id="ARBA00022763"/>
    </source>
</evidence>
<reference evidence="21" key="2">
    <citation type="submission" date="2025-09" db="UniProtKB">
        <authorList>
            <consortium name="Ensembl"/>
        </authorList>
    </citation>
    <scope>IDENTIFICATION</scope>
</reference>
<evidence type="ECO:0000256" key="5">
    <source>
        <dbReference type="ARBA" id="ARBA00022723"/>
    </source>
</evidence>
<feature type="domain" description="Helicase ATP-binding" evidence="20">
    <location>
        <begin position="11"/>
        <end position="455"/>
    </location>
</feature>
<sequence>MSSDVSEYTIGGVKIIFPCKAYPSQLAMMNAIVKGLNNKQHCLLESPTGSGKSLALLCSALSWQQSLREKSLLTSSCEKEDRKPEPSPPCRCMCHSQSKSNEAATSVNHGASCSFNNSETGSSIKPGNLVTNTECKENETLASKLSAKKRLSLCESEKDDFQVDRKRIRPLETEQQVRKRHCFAKGVQLVDALEVYNQRKNGELIVHSEKSVKTTTFSPKTSSGPCTECSCSSGKETDKDTSNTKKKENGDRSFIPKIFFGTRTHKQISQITRELKRTMYSSVPMTILSSRDHTCIHPVVSSSVSNRNEMCVELLDGKHGKSCLYYHGVHKLSEHHALQAAHRMYQAWDIEDLVSLGKKLRACAYFAARELMVGADIVFCPYNYLLDPQIRESMEINLKGQVVILDEAHNIEDCARESVSYSVTESQLRAAREELDFMVSNKIRQKDHEALLGVCCSLTNWLKESSSQLVERGYETSDKVWRGKEMLPILYQMGITGITFPVLQKHLCTVLEKEEKISLLGREELIEIPIVSPATQMVLKGLFMVLLCLFKDNSRYADDYRVALQQTYTWMNENQLDVSETSAFFTRPKHKRTLRQKAAVRMLSFWCLNPAVAFSDLSDVRTIVLTSGTLSPMDSFSSELGVKFSIQLEANHVIRNSQVWVGTIGAGPNGRKLCATFQHTETFEFQDEVGALLLSVCQRVGQGILCFLPSYKLLDKLKDRWMHTGLWRNLELVKTVIAEPQGGAKSDFDELLKIYYDAIKCKGEKDGALLIAVCRGKVSEGLDFCDENARAVITIGIPFPNVKDLQVDLKRKYNDQHKSTRGLLPGSQWYEIQAYRALNQALGRCIRHKNDWGALILVDDRFRNNPNKYITGLSKWIRQQIQHHENFSSALESLHAFAIRNQKSIDCSSECSSEFHHEPSNSKDLSQATQQEATTHLTPDVPAKIEEQSLVSEINFNTTINSVNPTASNQPSGPKVDVESHSHHVTQRKKHMDSTPKILETETEREKKNGCTNADIMKEHCCLKPLTSTPVPVAKNCMSTASSKQKNGNRASEFIDSVNQCQSSLISEHKPPVPELCLETTNFSVQNTEAPVAEEHQVEPRSEFPSAEGQSELSMLNVSAEAEDEDESIYFTPELYDDVDAEEQVIRPLVPACNTNESRTECGNSTIADDLFAINTSETLSVTKKMTDDDGRSTSLHGIMQNEGSKDAAVNDVEMTSEIEAEQIASQEMDTKKRKISLSRSRNKGVSSFLLNSTST</sequence>
<dbReference type="NCBIfam" id="TIGR00604">
    <property type="entry name" value="rad3"/>
    <property type="match status" value="1"/>
</dbReference>
<evidence type="ECO:0000256" key="9">
    <source>
        <dbReference type="ARBA" id="ARBA00022806"/>
    </source>
</evidence>
<dbReference type="Proteomes" id="UP000694567">
    <property type="component" value="Unplaced"/>
</dbReference>
<feature type="region of interest" description="Disordered" evidence="19">
    <location>
        <begin position="1223"/>
        <end position="1256"/>
    </location>
</feature>
<dbReference type="FunFam" id="3.40.50.300:FF:004771">
    <property type="entry name" value="BRCA1 interacting protein C-terminal helicase 1"/>
    <property type="match status" value="1"/>
</dbReference>
<evidence type="ECO:0000313" key="22">
    <source>
        <dbReference type="Proteomes" id="UP000694567"/>
    </source>
</evidence>
<feature type="compositionally biased region" description="Polar residues" evidence="19">
    <location>
        <begin position="922"/>
        <end position="937"/>
    </location>
</feature>
<evidence type="ECO:0000256" key="18">
    <source>
        <dbReference type="ARBA" id="ARBA00082714"/>
    </source>
</evidence>
<evidence type="ECO:0000256" key="3">
    <source>
        <dbReference type="ARBA" id="ARBA00008792"/>
    </source>
</evidence>
<feature type="region of interest" description="Disordered" evidence="19">
    <location>
        <begin position="961"/>
        <end position="995"/>
    </location>
</feature>
<evidence type="ECO:0000256" key="1">
    <source>
        <dbReference type="ARBA" id="ARBA00001966"/>
    </source>
</evidence>
<evidence type="ECO:0000256" key="11">
    <source>
        <dbReference type="ARBA" id="ARBA00023004"/>
    </source>
</evidence>
<keyword evidence="5" id="KW-0479">Metal-binding</keyword>
<feature type="region of interest" description="Disordered" evidence="19">
    <location>
        <begin position="213"/>
        <end position="250"/>
    </location>
</feature>
<feature type="compositionally biased region" description="Polar residues" evidence="19">
    <location>
        <begin position="961"/>
        <end position="972"/>
    </location>
</feature>
<accession>A0A8C0FT48</accession>
<dbReference type="PANTHER" id="PTHR11472">
    <property type="entry name" value="DNA REPAIR DEAD HELICASE RAD3/XP-D SUBFAMILY MEMBER"/>
    <property type="match status" value="1"/>
</dbReference>
<evidence type="ECO:0000256" key="10">
    <source>
        <dbReference type="ARBA" id="ARBA00022840"/>
    </source>
</evidence>
<keyword evidence="9" id="KW-0347">Helicase</keyword>
<feature type="compositionally biased region" description="Polar residues" evidence="19">
    <location>
        <begin position="1244"/>
        <end position="1256"/>
    </location>
</feature>
<dbReference type="CDD" id="cd18788">
    <property type="entry name" value="SF2_C_XPD"/>
    <property type="match status" value="1"/>
</dbReference>
<evidence type="ECO:0000259" key="20">
    <source>
        <dbReference type="PROSITE" id="PS51193"/>
    </source>
</evidence>
<dbReference type="InterPro" id="IPR006555">
    <property type="entry name" value="ATP-dep_Helicase_C"/>
</dbReference>
<dbReference type="InterPro" id="IPR014013">
    <property type="entry name" value="Helic_SF1/SF2_ATP-bd_DinG/Rad3"/>
</dbReference>
<evidence type="ECO:0000256" key="2">
    <source>
        <dbReference type="ARBA" id="ARBA00004123"/>
    </source>
</evidence>
<keyword evidence="12" id="KW-0411">Iron-sulfur</keyword>
<keyword evidence="15" id="KW-0539">Nucleus</keyword>
<dbReference type="Pfam" id="PF13307">
    <property type="entry name" value="Helicase_C_2"/>
    <property type="match status" value="1"/>
</dbReference>
<evidence type="ECO:0000256" key="12">
    <source>
        <dbReference type="ARBA" id="ARBA00023014"/>
    </source>
</evidence>
<dbReference type="InterPro" id="IPR006554">
    <property type="entry name" value="Helicase-like_DEXD_c2"/>
</dbReference>
<dbReference type="GO" id="GO:0051539">
    <property type="term" value="F:4 iron, 4 sulfur cluster binding"/>
    <property type="evidence" value="ECO:0007669"/>
    <property type="project" value="UniProtKB-KW"/>
</dbReference>
<feature type="compositionally biased region" description="Basic residues" evidence="19">
    <location>
        <begin position="1232"/>
        <end position="1243"/>
    </location>
</feature>
<dbReference type="GO" id="GO:0043139">
    <property type="term" value="F:5'-3' DNA helicase activity"/>
    <property type="evidence" value="ECO:0007669"/>
    <property type="project" value="UniProtKB-EC"/>
</dbReference>
<dbReference type="PANTHER" id="PTHR11472:SF47">
    <property type="entry name" value="FANCONI ANEMIA GROUP J PROTEIN"/>
    <property type="match status" value="1"/>
</dbReference>
<reference evidence="21" key="1">
    <citation type="submission" date="2025-08" db="UniProtKB">
        <authorList>
            <consortium name="Ensembl"/>
        </authorList>
    </citation>
    <scope>IDENTIFICATION</scope>
</reference>
<dbReference type="InterPro" id="IPR027417">
    <property type="entry name" value="P-loop_NTPase"/>
</dbReference>
<dbReference type="GO" id="GO:0006289">
    <property type="term" value="P:nucleotide-excision repair"/>
    <property type="evidence" value="ECO:0007669"/>
    <property type="project" value="TreeGrafter"/>
</dbReference>
<evidence type="ECO:0000256" key="8">
    <source>
        <dbReference type="ARBA" id="ARBA00022801"/>
    </source>
</evidence>
<keyword evidence="13" id="KW-0234">DNA repair</keyword>
<feature type="compositionally biased region" description="Polar residues" evidence="19">
    <location>
        <begin position="213"/>
        <end position="234"/>
    </location>
</feature>
<dbReference type="SMART" id="SM00488">
    <property type="entry name" value="DEXDc2"/>
    <property type="match status" value="1"/>
</dbReference>